<name>A0A1E7MZ81_KITAU</name>
<comment type="similarity">
    <text evidence="4">Belongs to the class-I pyridoxal-phosphate-dependent aminotransferase family.</text>
</comment>
<dbReference type="GeneID" id="97484087"/>
<sequence length="363" mass="39009">MIERLPKFPWDVLFPYRRRAAAHLDGLVNLALGDPVDPTPEAVRAALAAAADAPGYPSTEGTPALRAAAAAWLLRREGVSVEPEAVIPAVGTKELIAWLPTMLGLGPGDVVLAPQLSFPTYEVSARLAGATFVRTDDPLSYDGPAPRLLWLNSPSNPEGRVLDAAELRAVVEWARERGTLVVNDECYLDHVWERSTRSVLHAEVTGGDHHGVLAVHSLSKRFNLAGYRAGFAAGDPAVIATLLEVRKHAGHMVPAPVQAAMVAALGDDAHLAAQRQRYARRRELLRGALVDAGFRIEHSAGALFLWATRDEPCWTTVGALADRGILVAPGEFYGAAAARHVRVAVTETDERVEQAVKRLAEGI</sequence>
<dbReference type="NCBIfam" id="TIGR03539">
    <property type="entry name" value="DapC_actino"/>
    <property type="match status" value="1"/>
</dbReference>
<comment type="caution">
    <text evidence="7">The sequence shown here is derived from an EMBL/GenBank/DDBJ whole genome shotgun (WGS) entry which is preliminary data.</text>
</comment>
<dbReference type="InterPro" id="IPR019880">
    <property type="entry name" value="OxyQ"/>
</dbReference>
<dbReference type="PROSITE" id="PS00105">
    <property type="entry name" value="AA_TRANSFER_CLASS_1"/>
    <property type="match status" value="1"/>
</dbReference>
<dbReference type="Proteomes" id="UP000037395">
    <property type="component" value="Unassembled WGS sequence"/>
</dbReference>
<dbReference type="InterPro" id="IPR004838">
    <property type="entry name" value="NHTrfase_class1_PyrdxlP-BS"/>
</dbReference>
<accession>A0A1E7MZ81</accession>
<keyword evidence="8" id="KW-1185">Reference proteome</keyword>
<evidence type="ECO:0000313" key="6">
    <source>
        <dbReference type="EMBL" id="GGU60765.1"/>
    </source>
</evidence>
<dbReference type="Gene3D" id="3.40.640.10">
    <property type="entry name" value="Type I PLP-dependent aspartate aminotransferase-like (Major domain)"/>
    <property type="match status" value="1"/>
</dbReference>
<evidence type="ECO:0000256" key="1">
    <source>
        <dbReference type="ARBA" id="ARBA00001933"/>
    </source>
</evidence>
<dbReference type="EMBL" id="BMUB01000002">
    <property type="protein sequence ID" value="GGU60765.1"/>
    <property type="molecule type" value="Genomic_DNA"/>
</dbReference>
<dbReference type="GO" id="GO:0030170">
    <property type="term" value="F:pyridoxal phosphate binding"/>
    <property type="evidence" value="ECO:0007669"/>
    <property type="project" value="InterPro"/>
</dbReference>
<dbReference type="SUPFAM" id="SSF53383">
    <property type="entry name" value="PLP-dependent transferases"/>
    <property type="match status" value="1"/>
</dbReference>
<reference evidence="6" key="5">
    <citation type="submission" date="2020-09" db="EMBL/GenBank/DDBJ databases">
        <authorList>
            <person name="Sun Q."/>
            <person name="Ohkuma M."/>
        </authorList>
    </citation>
    <scope>NUCLEOTIDE SEQUENCE</scope>
    <source>
        <strain evidence="6">JCM 4434</strain>
    </source>
</reference>
<evidence type="ECO:0000256" key="4">
    <source>
        <dbReference type="RuleBase" id="RU000481"/>
    </source>
</evidence>
<dbReference type="InterPro" id="IPR015421">
    <property type="entry name" value="PyrdxlP-dep_Trfase_major"/>
</dbReference>
<dbReference type="EMBL" id="JPRF03000065">
    <property type="protein sequence ID" value="OEV33533.1"/>
    <property type="molecule type" value="Genomic_DNA"/>
</dbReference>
<dbReference type="KEGG" id="kau:B6264_18545"/>
<evidence type="ECO:0000256" key="2">
    <source>
        <dbReference type="ARBA" id="ARBA00022576"/>
    </source>
</evidence>
<accession>A0A8H9HI78</accession>
<reference evidence="7" key="3">
    <citation type="submission" date="2016-08" db="EMBL/GenBank/DDBJ databases">
        <title>Sequencing, Assembly and Comparative Genomics of S. aureofaciens ATCC 10762.</title>
        <authorList>
            <person name="Gradnigo J.S."/>
            <person name="Johnson N."/>
            <person name="Somerville G.A."/>
        </authorList>
    </citation>
    <scope>NUCLEOTIDE SEQUENCE [LARGE SCALE GENOMIC DNA]</scope>
    <source>
        <strain evidence="7">ATCC 10762</strain>
    </source>
</reference>
<dbReference type="Proteomes" id="UP000610124">
    <property type="component" value="Unassembled WGS sequence"/>
</dbReference>
<evidence type="ECO:0000313" key="7">
    <source>
        <dbReference type="EMBL" id="OEV33533.1"/>
    </source>
</evidence>
<feature type="domain" description="Aminotransferase class I/classII large" evidence="5">
    <location>
        <begin position="27"/>
        <end position="359"/>
    </location>
</feature>
<dbReference type="GO" id="GO:0008483">
    <property type="term" value="F:transaminase activity"/>
    <property type="evidence" value="ECO:0007669"/>
    <property type="project" value="UniProtKB-KW"/>
</dbReference>
<dbReference type="EC" id="2.6.1.-" evidence="4"/>
<proteinExistence type="inferred from homology"/>
<reference evidence="6" key="1">
    <citation type="journal article" date="2014" name="Int. J. Syst. Evol. Microbiol.">
        <title>Complete genome sequence of Corynebacterium casei LMG S-19264T (=DSM 44701T), isolated from a smear-ripened cheese.</title>
        <authorList>
            <consortium name="US DOE Joint Genome Institute (JGI-PGF)"/>
            <person name="Walter F."/>
            <person name="Albersmeier A."/>
            <person name="Kalinowski J."/>
            <person name="Ruckert C."/>
        </authorList>
    </citation>
    <scope>NUCLEOTIDE SEQUENCE</scope>
    <source>
        <strain evidence="6">JCM 4434</strain>
    </source>
</reference>
<keyword evidence="2 4" id="KW-0032">Aminotransferase</keyword>
<protein>
    <recommendedName>
        <fullName evidence="4">Aminotransferase</fullName>
        <ecNumber evidence="4">2.6.1.-</ecNumber>
    </recommendedName>
</protein>
<reference evidence="8" key="4">
    <citation type="submission" date="2016-08" db="EMBL/GenBank/DDBJ databases">
        <title>Sequencing, assembly and comparative genomics of S. aureofaciens ATCC 10762.</title>
        <authorList>
            <person name="Gradnigo J.S."/>
            <person name="Johnson N."/>
            <person name="Somerville G.A."/>
        </authorList>
    </citation>
    <scope>NUCLEOTIDE SEQUENCE [LARGE SCALE GENOMIC DNA]</scope>
    <source>
        <strain evidence="8">ATCC 10762 / DSM 40127 / CCM 3239 / JCM 4008 / LMG 5968 / NBRC 12843 / NCIMB 8234 / A-377</strain>
    </source>
</reference>
<comment type="cofactor">
    <cofactor evidence="1 4">
        <name>pyridoxal 5'-phosphate</name>
        <dbReference type="ChEBI" id="CHEBI:597326"/>
    </cofactor>
</comment>
<dbReference type="InterPro" id="IPR050881">
    <property type="entry name" value="LL-DAP_aminotransferase"/>
</dbReference>
<dbReference type="Pfam" id="PF00155">
    <property type="entry name" value="Aminotran_1_2"/>
    <property type="match status" value="1"/>
</dbReference>
<dbReference type="InterPro" id="IPR004839">
    <property type="entry name" value="Aminotransferase_I/II_large"/>
</dbReference>
<evidence type="ECO:0000256" key="3">
    <source>
        <dbReference type="ARBA" id="ARBA00022679"/>
    </source>
</evidence>
<reference evidence="7 8" key="2">
    <citation type="submission" date="2014-07" db="EMBL/GenBank/DDBJ databases">
        <authorList>
            <person name="Zhang J.E."/>
            <person name="Yang H."/>
            <person name="Guo J."/>
            <person name="Deng Z."/>
            <person name="Luo H."/>
            <person name="Luo M."/>
            <person name="Zhao B."/>
        </authorList>
    </citation>
    <scope>NUCLEOTIDE SEQUENCE [LARGE SCALE GENOMIC DNA]</scope>
    <source>
        <strain evidence="7">ATCC 10762</strain>
        <strain evidence="8">ATCC 10762 / DSM 40127 / CCM 3239 / JCM 4008 / LMG 5968 / NBRC 12843 / NCIMB 8234 / A-377</strain>
    </source>
</reference>
<gene>
    <name evidence="6" type="ORF">GCM10010502_09160</name>
    <name evidence="7" type="ORF">HS99_0013325</name>
</gene>
<dbReference type="AlphaFoldDB" id="A0A1E7MZ81"/>
<dbReference type="CDD" id="cd00609">
    <property type="entry name" value="AAT_like"/>
    <property type="match status" value="1"/>
</dbReference>
<dbReference type="InterPro" id="IPR015424">
    <property type="entry name" value="PyrdxlP-dep_Trfase"/>
</dbReference>
<evidence type="ECO:0000313" key="8">
    <source>
        <dbReference type="Proteomes" id="UP000037395"/>
    </source>
</evidence>
<organism evidence="7 8">
    <name type="scientific">Kitasatospora aureofaciens</name>
    <name type="common">Streptomyces aureofaciens</name>
    <dbReference type="NCBI Taxonomy" id="1894"/>
    <lineage>
        <taxon>Bacteria</taxon>
        <taxon>Bacillati</taxon>
        <taxon>Actinomycetota</taxon>
        <taxon>Actinomycetes</taxon>
        <taxon>Kitasatosporales</taxon>
        <taxon>Streptomycetaceae</taxon>
        <taxon>Kitasatospora</taxon>
    </lineage>
</organism>
<dbReference type="PANTHER" id="PTHR42832">
    <property type="entry name" value="AMINO ACID AMINOTRANSFERASE"/>
    <property type="match status" value="1"/>
</dbReference>
<evidence type="ECO:0000259" key="5">
    <source>
        <dbReference type="Pfam" id="PF00155"/>
    </source>
</evidence>
<dbReference type="PANTHER" id="PTHR42832:SF3">
    <property type="entry name" value="L-GLUTAMINE--4-(METHYLSULFANYL)-2-OXOBUTANOATE AMINOTRANSFERASE"/>
    <property type="match status" value="1"/>
</dbReference>
<keyword evidence="3 4" id="KW-0808">Transferase</keyword>
<dbReference type="RefSeq" id="WP_030549948.1">
    <property type="nucleotide sequence ID" value="NZ_BMUB01000002.1"/>
</dbReference>